<dbReference type="Pfam" id="PF01266">
    <property type="entry name" value="DAO"/>
    <property type="match status" value="1"/>
</dbReference>
<dbReference type="InterPro" id="IPR036188">
    <property type="entry name" value="FAD/NAD-bd_sf"/>
</dbReference>
<evidence type="ECO:0000259" key="3">
    <source>
        <dbReference type="Pfam" id="PF01266"/>
    </source>
</evidence>
<feature type="domain" description="Aminomethyltransferase C-terminal" evidence="5">
    <location>
        <begin position="723"/>
        <end position="805"/>
    </location>
</feature>
<evidence type="ECO:0000259" key="4">
    <source>
        <dbReference type="Pfam" id="PF01571"/>
    </source>
</evidence>
<feature type="domain" description="GCVT N-terminal" evidence="4">
    <location>
        <begin position="426"/>
        <end position="703"/>
    </location>
</feature>
<dbReference type="RefSeq" id="WP_183415047.1">
    <property type="nucleotide sequence ID" value="NZ_JACHXA010000001.1"/>
</dbReference>
<comment type="similarity">
    <text evidence="1">Belongs to the GcvT family.</text>
</comment>
<evidence type="ECO:0000313" key="7">
    <source>
        <dbReference type="EMBL" id="MBB3064249.1"/>
    </source>
</evidence>
<dbReference type="InterPro" id="IPR032503">
    <property type="entry name" value="FAO_M"/>
</dbReference>
<sequence length="819" mass="89293">MTKTLPSHAEIVIVGGGILGCSTAYHLAKNGCKDVVLLERAKLTSGTTWHSAAMVRQLRSTVSLTQLTKYSTELYSSLAEETGQETGWIKCGSISIASTPDRMTHNRRQGTLARAFNVEAWEIGIDEIADYWPIANLDDVIGGIYSPNDGRVNPSDTCAALVKGAKMRGVSFYEDTAVTNIRVTNGRVSGVETAEGTITCDKLVVCSGLWSRRVGLMMGASIPLNPCEHYAIMTKAIDGVRIGMPIIGDHDNHMYIRDEVGGLLIGCFEPNARAIDLADLPNDFCFDLLKEDWDHFEPIIEGAIRRIPALESAEIKTLINGPESFTTDGNFLMGEAPELAGLFVGCGMNSMGMASGGGVGRALAEWVINGEPTLDLSSVDIRRFGRFRNNLATLKERSAEMLSKHYAISYPGREPETARNVRLTPLHSAHERNNAQFGERSGWERPNFFIPENTPFDPTLTYGKPGWFDIVAEEHKAAREKVAIFDQSPFGKLQIEGRDVVAYLQRVAANNVDVPVGRLVYTPLLNKRGGYESDAVLMRLASDRYLFITGTAQTERDLHWLSKQRRDDEWVTLVNVTSAYAVISVMGPNARTLLKRVSNASFSNADFPFMTHQEIEIGKTVARAARVSYVGELGWEIHIASDQALPVYNALLDAGQGLGLRCGGTVAMGGLRLEKGYCSWGHDIGTDDTPLHAGMGFTVKFDKGCDFIGRDALLKQREFGINRRRILLKADDPEVMLQGSETIIVDGRVCGHTTSAAYGYTIGSAVAMGYMSLQGADAAALVKQGKFEIEAAGKRHAATASLQALHDPKGARMKVDDGA</sequence>
<dbReference type="Gene3D" id="3.30.9.10">
    <property type="entry name" value="D-Amino Acid Oxidase, subunit A, domain 2"/>
    <property type="match status" value="1"/>
</dbReference>
<evidence type="ECO:0000256" key="2">
    <source>
        <dbReference type="ARBA" id="ARBA00023002"/>
    </source>
</evidence>
<dbReference type="Gene3D" id="3.30.70.1400">
    <property type="entry name" value="Aminomethyltransferase beta-barrel domains"/>
    <property type="match status" value="1"/>
</dbReference>
<evidence type="ECO:0000313" key="8">
    <source>
        <dbReference type="Proteomes" id="UP000581135"/>
    </source>
</evidence>
<dbReference type="SUPFAM" id="SSF101790">
    <property type="entry name" value="Aminomethyltransferase beta-barrel domain"/>
    <property type="match status" value="1"/>
</dbReference>
<evidence type="ECO:0000256" key="1">
    <source>
        <dbReference type="ARBA" id="ARBA00008609"/>
    </source>
</evidence>
<gene>
    <name evidence="7" type="ORF">FHR98_000514</name>
</gene>
<keyword evidence="8" id="KW-1185">Reference proteome</keyword>
<dbReference type="Gene3D" id="2.40.30.110">
    <property type="entry name" value="Aminomethyltransferase beta-barrel domains"/>
    <property type="match status" value="1"/>
</dbReference>
<dbReference type="GO" id="GO:0102317">
    <property type="term" value="F:4-methylaminobutyrate oxidase (demethylating) activity"/>
    <property type="evidence" value="ECO:0007669"/>
    <property type="project" value="UniProtKB-EC"/>
</dbReference>
<keyword evidence="2 7" id="KW-0560">Oxidoreductase</keyword>
<dbReference type="SUPFAM" id="SSF54373">
    <property type="entry name" value="FAD-linked reductases, C-terminal domain"/>
    <property type="match status" value="1"/>
</dbReference>
<dbReference type="Proteomes" id="UP000581135">
    <property type="component" value="Unassembled WGS sequence"/>
</dbReference>
<dbReference type="InterPro" id="IPR029043">
    <property type="entry name" value="GcvT/YgfZ_C"/>
</dbReference>
<dbReference type="InterPro" id="IPR028896">
    <property type="entry name" value="GcvT/YgfZ/DmdA"/>
</dbReference>
<dbReference type="PANTHER" id="PTHR43757:SF15">
    <property type="entry name" value="PYRUVATE DEHYDROGENASE PHOSPHATASE REGULATORY SUBUNIT, MITOCHONDRIAL-LIKE"/>
    <property type="match status" value="1"/>
</dbReference>
<name>A0A839SQL5_9PROT</name>
<dbReference type="Pfam" id="PF08669">
    <property type="entry name" value="GCV_T_C"/>
    <property type="match status" value="1"/>
</dbReference>
<feature type="domain" description="FAD dependent oxidoreductase" evidence="3">
    <location>
        <begin position="11"/>
        <end position="366"/>
    </location>
</feature>
<organism evidence="7 8">
    <name type="scientific">Limibacillus halophilus</name>
    <dbReference type="NCBI Taxonomy" id="1579333"/>
    <lineage>
        <taxon>Bacteria</taxon>
        <taxon>Pseudomonadati</taxon>
        <taxon>Pseudomonadota</taxon>
        <taxon>Alphaproteobacteria</taxon>
        <taxon>Rhodospirillales</taxon>
        <taxon>Rhodovibrionaceae</taxon>
        <taxon>Limibacillus</taxon>
    </lineage>
</organism>
<dbReference type="PANTHER" id="PTHR43757">
    <property type="entry name" value="AMINOMETHYLTRANSFERASE"/>
    <property type="match status" value="1"/>
</dbReference>
<feature type="domain" description="FAD dependent oxidoreductase central" evidence="6">
    <location>
        <begin position="369"/>
        <end position="423"/>
    </location>
</feature>
<accession>A0A839SQL5</accession>
<dbReference type="EMBL" id="JACHXA010000001">
    <property type="protein sequence ID" value="MBB3064249.1"/>
    <property type="molecule type" value="Genomic_DNA"/>
</dbReference>
<dbReference type="AlphaFoldDB" id="A0A839SQL5"/>
<dbReference type="Pfam" id="PF01571">
    <property type="entry name" value="GCV_T"/>
    <property type="match status" value="1"/>
</dbReference>
<comment type="caution">
    <text evidence="7">The sequence shown here is derived from an EMBL/GenBank/DDBJ whole genome shotgun (WGS) entry which is preliminary data.</text>
</comment>
<dbReference type="Gene3D" id="3.30.1360.120">
    <property type="entry name" value="Probable tRNA modification gtpase trme, domain 1"/>
    <property type="match status" value="1"/>
</dbReference>
<dbReference type="Gene3D" id="3.50.50.60">
    <property type="entry name" value="FAD/NAD(P)-binding domain"/>
    <property type="match status" value="1"/>
</dbReference>
<dbReference type="PROSITE" id="PS51257">
    <property type="entry name" value="PROKAR_LIPOPROTEIN"/>
    <property type="match status" value="1"/>
</dbReference>
<dbReference type="InterPro" id="IPR006222">
    <property type="entry name" value="GCVT_N"/>
</dbReference>
<dbReference type="InterPro" id="IPR027266">
    <property type="entry name" value="TrmE/GcvT-like"/>
</dbReference>
<dbReference type="Pfam" id="PF16350">
    <property type="entry name" value="FAO_M"/>
    <property type="match status" value="1"/>
</dbReference>
<evidence type="ECO:0000259" key="6">
    <source>
        <dbReference type="Pfam" id="PF16350"/>
    </source>
</evidence>
<evidence type="ECO:0000259" key="5">
    <source>
        <dbReference type="Pfam" id="PF08669"/>
    </source>
</evidence>
<proteinExistence type="inferred from homology"/>
<dbReference type="SUPFAM" id="SSF51905">
    <property type="entry name" value="FAD/NAD(P)-binding domain"/>
    <property type="match status" value="1"/>
</dbReference>
<dbReference type="InterPro" id="IPR006076">
    <property type="entry name" value="FAD-dep_OxRdtase"/>
</dbReference>
<reference evidence="7 8" key="1">
    <citation type="submission" date="2020-08" db="EMBL/GenBank/DDBJ databases">
        <title>Genomic Encyclopedia of Type Strains, Phase III (KMG-III): the genomes of soil and plant-associated and newly described type strains.</title>
        <authorList>
            <person name="Whitman W."/>
        </authorList>
    </citation>
    <scope>NUCLEOTIDE SEQUENCE [LARGE SCALE GENOMIC DNA]</scope>
    <source>
        <strain evidence="7 8">CECT 8803</strain>
    </source>
</reference>
<dbReference type="EC" id="1.5.3.19" evidence="7"/>
<protein>
    <submittedName>
        <fullName evidence="7">4-methylaminobutanoate oxidase (Formaldehyde-forming)</fullName>
        <ecNumber evidence="7">1.5.3.19</ecNumber>
    </submittedName>
</protein>
<dbReference type="InterPro" id="IPR013977">
    <property type="entry name" value="GcvT_C"/>
</dbReference>
<dbReference type="SUPFAM" id="SSF103025">
    <property type="entry name" value="Folate-binding domain"/>
    <property type="match status" value="1"/>
</dbReference>